<evidence type="ECO:0000313" key="1">
    <source>
        <dbReference type="EMBL" id="KAJ8432304.1"/>
    </source>
</evidence>
<sequence length="166" mass="18046">MGRKMNALLTASEMNKEGRLLCEEYFSKLKELIEVELGSVYVEGDVQQDGPSSAKILTDVEVQRSTKGVPQNTDAFLVQNGVSLCMKVPCGGSSSEGNVVPTLNLLSNSNPNDQSLRQSTIAALRYCPPFYFDPKIARGLTPMMFQSFIGQILINGACNQSCNNDA</sequence>
<organism evidence="1 2">
    <name type="scientific">Carnegiea gigantea</name>
    <dbReference type="NCBI Taxonomy" id="171969"/>
    <lineage>
        <taxon>Eukaryota</taxon>
        <taxon>Viridiplantae</taxon>
        <taxon>Streptophyta</taxon>
        <taxon>Embryophyta</taxon>
        <taxon>Tracheophyta</taxon>
        <taxon>Spermatophyta</taxon>
        <taxon>Magnoliopsida</taxon>
        <taxon>eudicotyledons</taxon>
        <taxon>Gunneridae</taxon>
        <taxon>Pentapetalae</taxon>
        <taxon>Caryophyllales</taxon>
        <taxon>Cactineae</taxon>
        <taxon>Cactaceae</taxon>
        <taxon>Cactoideae</taxon>
        <taxon>Echinocereeae</taxon>
        <taxon>Carnegiea</taxon>
    </lineage>
</organism>
<dbReference type="EMBL" id="JAKOGI010000618">
    <property type="protein sequence ID" value="KAJ8432304.1"/>
    <property type="molecule type" value="Genomic_DNA"/>
</dbReference>
<name>A0A9Q1JWD5_9CARY</name>
<comment type="caution">
    <text evidence="1">The sequence shown here is derived from an EMBL/GenBank/DDBJ whole genome shotgun (WGS) entry which is preliminary data.</text>
</comment>
<gene>
    <name evidence="1" type="ORF">Cgig2_019233</name>
</gene>
<reference evidence="1" key="1">
    <citation type="submission" date="2022-04" db="EMBL/GenBank/DDBJ databases">
        <title>Carnegiea gigantea Genome sequencing and assembly v2.</title>
        <authorList>
            <person name="Copetti D."/>
            <person name="Sanderson M.J."/>
            <person name="Burquez A."/>
            <person name="Wojciechowski M.F."/>
        </authorList>
    </citation>
    <scope>NUCLEOTIDE SEQUENCE</scope>
    <source>
        <strain evidence="1">SGP5-SGP5p</strain>
        <tissue evidence="1">Aerial part</tissue>
    </source>
</reference>
<dbReference type="AlphaFoldDB" id="A0A9Q1JWD5"/>
<evidence type="ECO:0000313" key="2">
    <source>
        <dbReference type="Proteomes" id="UP001153076"/>
    </source>
</evidence>
<protein>
    <submittedName>
        <fullName evidence="1">Uncharacterized protein</fullName>
    </submittedName>
</protein>
<accession>A0A9Q1JWD5</accession>
<dbReference type="Proteomes" id="UP001153076">
    <property type="component" value="Unassembled WGS sequence"/>
</dbReference>
<keyword evidence="2" id="KW-1185">Reference proteome</keyword>
<proteinExistence type="predicted"/>